<name>A0ACB7X0R8_9ERIC</name>
<proteinExistence type="predicted"/>
<accession>A0ACB7X0R8</accession>
<evidence type="ECO:0000313" key="1">
    <source>
        <dbReference type="EMBL" id="KAH7834251.1"/>
    </source>
</evidence>
<gene>
    <name evidence="1" type="ORF">Vadar_014192</name>
</gene>
<dbReference type="EMBL" id="CM037152">
    <property type="protein sequence ID" value="KAH7834251.1"/>
    <property type="molecule type" value="Genomic_DNA"/>
</dbReference>
<protein>
    <submittedName>
        <fullName evidence="1">Uncharacterized protein</fullName>
    </submittedName>
</protein>
<evidence type="ECO:0000313" key="2">
    <source>
        <dbReference type="Proteomes" id="UP000828048"/>
    </source>
</evidence>
<reference evidence="1 2" key="1">
    <citation type="journal article" date="2021" name="Hortic Res">
        <title>High-quality reference genome and annotation aids understanding of berry development for evergreen blueberry (Vaccinium darrowii).</title>
        <authorList>
            <person name="Yu J."/>
            <person name="Hulse-Kemp A.M."/>
            <person name="Babiker E."/>
            <person name="Staton M."/>
        </authorList>
    </citation>
    <scope>NUCLEOTIDE SEQUENCE [LARGE SCALE GENOMIC DNA]</scope>
    <source>
        <strain evidence="2">cv. NJ 8807/NJ 8810</strain>
        <tissue evidence="1">Young leaf</tissue>
    </source>
</reference>
<comment type="caution">
    <text evidence="1">The sequence shown here is derived from an EMBL/GenBank/DDBJ whole genome shotgun (WGS) entry which is preliminary data.</text>
</comment>
<dbReference type="Proteomes" id="UP000828048">
    <property type="component" value="Chromosome 2"/>
</dbReference>
<keyword evidence="2" id="KW-1185">Reference proteome</keyword>
<sequence length="240" mass="27606">MEVDLNVELSNKNLMHVIVTKKSNQKVWDVAFVYGCHLRDGSGIVWNYIRHIAWSESLPWLCMGDFNQILGVSDKIGGLISNQNAITSFHELISDCGLVDLEFKGPKFTWRNNQSGESFIMERIDMAFANAKWREMHDKAMMFVEPAIGFDHKPLLLNTEVPLNKVGKPFKFESFWVTEDGCQEVIANSWNQHQNGSSMFSVCRKLKLCKENLKVWSNQTVGVLRHKIDVTKEKLIEVQR</sequence>
<organism evidence="1 2">
    <name type="scientific">Vaccinium darrowii</name>
    <dbReference type="NCBI Taxonomy" id="229202"/>
    <lineage>
        <taxon>Eukaryota</taxon>
        <taxon>Viridiplantae</taxon>
        <taxon>Streptophyta</taxon>
        <taxon>Embryophyta</taxon>
        <taxon>Tracheophyta</taxon>
        <taxon>Spermatophyta</taxon>
        <taxon>Magnoliopsida</taxon>
        <taxon>eudicotyledons</taxon>
        <taxon>Gunneridae</taxon>
        <taxon>Pentapetalae</taxon>
        <taxon>asterids</taxon>
        <taxon>Ericales</taxon>
        <taxon>Ericaceae</taxon>
        <taxon>Vaccinioideae</taxon>
        <taxon>Vaccinieae</taxon>
        <taxon>Vaccinium</taxon>
    </lineage>
</organism>